<protein>
    <submittedName>
        <fullName evidence="1">Uncharacterized protein</fullName>
    </submittedName>
</protein>
<dbReference type="VEuPathDB" id="TrichDB:TRFO_07655"/>
<dbReference type="RefSeq" id="XP_068354135.1">
    <property type="nucleotide sequence ID" value="XM_068493811.1"/>
</dbReference>
<gene>
    <name evidence="1" type="ORF">TRFO_07655</name>
</gene>
<reference evidence="1" key="1">
    <citation type="submission" date="2016-10" db="EMBL/GenBank/DDBJ databases">
        <authorList>
            <person name="Benchimol M."/>
            <person name="Almeida L.G."/>
            <person name="Vasconcelos A.T."/>
            <person name="Perreira-Neves A."/>
            <person name="Rosa I.A."/>
            <person name="Tasca T."/>
            <person name="Bogo M.R."/>
            <person name="de Souza W."/>
        </authorList>
    </citation>
    <scope>NUCLEOTIDE SEQUENCE [LARGE SCALE GENOMIC DNA]</scope>
    <source>
        <strain evidence="1">K</strain>
    </source>
</reference>
<dbReference type="GeneID" id="94828515"/>
<name>A0A1J4JPB8_9EUKA</name>
<dbReference type="AlphaFoldDB" id="A0A1J4JPB8"/>
<accession>A0A1J4JPB8</accession>
<proteinExistence type="predicted"/>
<comment type="caution">
    <text evidence="1">The sequence shown here is derived from an EMBL/GenBank/DDBJ whole genome shotgun (WGS) entry which is preliminary data.</text>
</comment>
<keyword evidence="2" id="KW-1185">Reference proteome</keyword>
<dbReference type="EMBL" id="MLAK01000927">
    <property type="protein sequence ID" value="OHT00999.1"/>
    <property type="molecule type" value="Genomic_DNA"/>
</dbReference>
<sequence length="460" mass="53838">MKNVITFHQLIPSIVIPPAITYKFLQYAKRTEENQFIVIAKISFFFFSKMVQFRCHKIISYQKYIGTRDENKEKCQSDEIPIFISFLSPENYDDASIEDEKHIKKNFLQEIRYQNEATFKINNMYQLCILVTYSNNNLKLTFDILFPKAIVEIEKIDRPSLSESHIINAVNHGIEGMDDPRIFSLALSIYLLTMKPFPLRFNRDFFQVSVKDEMKVDILSHSISILDDQICESAQVIQFLSHDEKFSNNTSIIESINDIKAEIQKRDLISIELFGSILCEVKKIKGKEKKEKIKHQYNLRISPSIIVEIRSVNQDFFSEQDQKLSLRKSSLKQDNINMEHNSSENQQSINKSDYYLEIPQKTSQTNFQNNVKDNDLNQQQNQQTCSNSRLLNYCGDSKEYQLPDSMQTKSSVSKQFFQKENQNMEHNFQNIKERDDSLTLGTDEMSVDSKLFMKMISKPI</sequence>
<evidence type="ECO:0000313" key="1">
    <source>
        <dbReference type="EMBL" id="OHT00999.1"/>
    </source>
</evidence>
<dbReference type="Proteomes" id="UP000179807">
    <property type="component" value="Unassembled WGS sequence"/>
</dbReference>
<evidence type="ECO:0000313" key="2">
    <source>
        <dbReference type="Proteomes" id="UP000179807"/>
    </source>
</evidence>
<organism evidence="1 2">
    <name type="scientific">Tritrichomonas foetus</name>
    <dbReference type="NCBI Taxonomy" id="1144522"/>
    <lineage>
        <taxon>Eukaryota</taxon>
        <taxon>Metamonada</taxon>
        <taxon>Parabasalia</taxon>
        <taxon>Tritrichomonadida</taxon>
        <taxon>Tritrichomonadidae</taxon>
        <taxon>Tritrichomonas</taxon>
    </lineage>
</organism>